<reference evidence="4 5" key="1">
    <citation type="submission" date="2020-08" db="EMBL/GenBank/DDBJ databases">
        <title>Whole genome shotgun sequence of Actinoplanes ianthinogenes NBRC 13996.</title>
        <authorList>
            <person name="Komaki H."/>
            <person name="Tamura T."/>
        </authorList>
    </citation>
    <scope>NUCLEOTIDE SEQUENCE [LARGE SCALE GENOMIC DNA]</scope>
    <source>
        <strain evidence="4 5">NBRC 13996</strain>
    </source>
</reference>
<dbReference type="Proteomes" id="UP000676967">
    <property type="component" value="Chromosome"/>
</dbReference>
<organism evidence="4 5">
    <name type="scientific">Actinoplanes ianthinogenes</name>
    <dbReference type="NCBI Taxonomy" id="122358"/>
    <lineage>
        <taxon>Bacteria</taxon>
        <taxon>Bacillati</taxon>
        <taxon>Actinomycetota</taxon>
        <taxon>Actinomycetes</taxon>
        <taxon>Micromonosporales</taxon>
        <taxon>Micromonosporaceae</taxon>
        <taxon>Actinoplanes</taxon>
    </lineage>
</organism>
<evidence type="ECO:0000259" key="3">
    <source>
        <dbReference type="Pfam" id="PF00266"/>
    </source>
</evidence>
<dbReference type="Gene3D" id="3.40.640.10">
    <property type="entry name" value="Type I PLP-dependent aspartate aminotransferase-like (Major domain)"/>
    <property type="match status" value="1"/>
</dbReference>
<evidence type="ECO:0000313" key="5">
    <source>
        <dbReference type="Proteomes" id="UP000676967"/>
    </source>
</evidence>
<dbReference type="PANTHER" id="PTHR43586">
    <property type="entry name" value="CYSTEINE DESULFURASE"/>
    <property type="match status" value="1"/>
</dbReference>
<keyword evidence="5" id="KW-1185">Reference proteome</keyword>
<dbReference type="InterPro" id="IPR015424">
    <property type="entry name" value="PyrdxlP-dep_Trfase"/>
</dbReference>
<accession>A0ABN6C435</accession>
<proteinExistence type="predicted"/>
<dbReference type="InterPro" id="IPR000192">
    <property type="entry name" value="Aminotrans_V_dom"/>
</dbReference>
<comment type="cofactor">
    <cofactor evidence="1">
        <name>pyridoxal 5'-phosphate</name>
        <dbReference type="ChEBI" id="CHEBI:597326"/>
    </cofactor>
</comment>
<evidence type="ECO:0000256" key="2">
    <source>
        <dbReference type="ARBA" id="ARBA00022898"/>
    </source>
</evidence>
<sequence>MPSAAVDVRALGVDFLAFSFHKLLAPFGSGVLYGRADLLQAALPFLYGGDMVAEGGVTAGHVTYNRLPWKYAAGTPNVLGVIVSAQALRLLADLVVPASRGYFRSNRPLPRSTIEETMRRVGSHTRDLTARALDAVRHIDGLILHGPDHAADRAPLIAFNLVGRSPASVAEALDRHGVESRAGCHCATLAHHALGLDPPASCRLSFAVYNTVEDVDRATGALHRVSRAGRGPLARLR</sequence>
<protein>
    <recommendedName>
        <fullName evidence="3">Aminotransferase class V domain-containing protein</fullName>
    </recommendedName>
</protein>
<feature type="domain" description="Aminotransferase class V" evidence="3">
    <location>
        <begin position="2"/>
        <end position="95"/>
    </location>
</feature>
<dbReference type="InterPro" id="IPR015421">
    <property type="entry name" value="PyrdxlP-dep_Trfase_major"/>
</dbReference>
<dbReference type="RefSeq" id="WP_342358069.1">
    <property type="nucleotide sequence ID" value="NZ_AP023356.1"/>
</dbReference>
<dbReference type="Pfam" id="PF00266">
    <property type="entry name" value="Aminotran_5"/>
    <property type="match status" value="2"/>
</dbReference>
<evidence type="ECO:0000313" key="4">
    <source>
        <dbReference type="EMBL" id="BCJ39868.1"/>
    </source>
</evidence>
<evidence type="ECO:0000256" key="1">
    <source>
        <dbReference type="ARBA" id="ARBA00001933"/>
    </source>
</evidence>
<gene>
    <name evidence="4" type="ORF">Aiant_05250</name>
</gene>
<dbReference type="InterPro" id="IPR015422">
    <property type="entry name" value="PyrdxlP-dep_Trfase_small"/>
</dbReference>
<keyword evidence="2" id="KW-0663">Pyridoxal phosphate</keyword>
<name>A0ABN6C435_9ACTN</name>
<dbReference type="EMBL" id="AP023356">
    <property type="protein sequence ID" value="BCJ39868.1"/>
    <property type="molecule type" value="Genomic_DNA"/>
</dbReference>
<dbReference type="PANTHER" id="PTHR43586:SF8">
    <property type="entry name" value="CYSTEINE DESULFURASE 1, CHLOROPLASTIC"/>
    <property type="match status" value="1"/>
</dbReference>
<dbReference type="SUPFAM" id="SSF53383">
    <property type="entry name" value="PLP-dependent transferases"/>
    <property type="match status" value="1"/>
</dbReference>
<feature type="domain" description="Aminotransferase class V" evidence="3">
    <location>
        <begin position="118"/>
        <end position="217"/>
    </location>
</feature>
<dbReference type="Gene3D" id="3.90.1150.10">
    <property type="entry name" value="Aspartate Aminotransferase, domain 1"/>
    <property type="match status" value="1"/>
</dbReference>